<dbReference type="AlphaFoldDB" id="A0A0G1IWA1"/>
<keyword evidence="3" id="KW-0413">Isomerase</keyword>
<reference evidence="3 4" key="1">
    <citation type="journal article" date="2015" name="Nature">
        <title>rRNA introns, odd ribosomes, and small enigmatic genomes across a large radiation of phyla.</title>
        <authorList>
            <person name="Brown C.T."/>
            <person name="Hug L.A."/>
            <person name="Thomas B.C."/>
            <person name="Sharon I."/>
            <person name="Castelle C.J."/>
            <person name="Singh A."/>
            <person name="Wilkins M.J."/>
            <person name="Williams K.H."/>
            <person name="Banfield J.F."/>
        </authorList>
    </citation>
    <scope>NUCLEOTIDE SEQUENCE [LARGE SCALE GENOMIC DNA]</scope>
</reference>
<dbReference type="EMBL" id="LCIV01000005">
    <property type="protein sequence ID" value="KKT63666.1"/>
    <property type="molecule type" value="Genomic_DNA"/>
</dbReference>
<dbReference type="Pfam" id="PF02502">
    <property type="entry name" value="LacAB_rpiB"/>
    <property type="match status" value="1"/>
</dbReference>
<organism evidence="3 4">
    <name type="scientific">Candidatus Giovannonibacteria bacterium GW2011_GWA1_44_29</name>
    <dbReference type="NCBI Taxonomy" id="1618646"/>
    <lineage>
        <taxon>Bacteria</taxon>
        <taxon>Candidatus Giovannoniibacteriota</taxon>
    </lineage>
</organism>
<name>A0A0G1IWA1_9BACT</name>
<dbReference type="STRING" id="1618646.UW57_C0005G0009"/>
<evidence type="ECO:0000313" key="4">
    <source>
        <dbReference type="Proteomes" id="UP000034652"/>
    </source>
</evidence>
<dbReference type="Gene3D" id="3.40.1400.10">
    <property type="entry name" value="Sugar-phosphate isomerase, RpiB/LacA/LacB"/>
    <property type="match status" value="1"/>
</dbReference>
<protein>
    <submittedName>
        <fullName evidence="3">Ribose-5-phosphate isomerase B</fullName>
    </submittedName>
</protein>
<dbReference type="NCBIfam" id="TIGR00689">
    <property type="entry name" value="rpiB_lacA_lacB"/>
    <property type="match status" value="1"/>
</dbReference>
<dbReference type="InterPro" id="IPR003500">
    <property type="entry name" value="RpiB_LacA_LacB"/>
</dbReference>
<dbReference type="GO" id="GO:0019316">
    <property type="term" value="P:D-allose catabolic process"/>
    <property type="evidence" value="ECO:0007669"/>
    <property type="project" value="TreeGrafter"/>
</dbReference>
<comment type="caution">
    <text evidence="3">The sequence shown here is derived from an EMBL/GenBank/DDBJ whole genome shotgun (WGS) entry which is preliminary data.</text>
</comment>
<proteinExistence type="inferred from homology"/>
<evidence type="ECO:0000256" key="2">
    <source>
        <dbReference type="SAM" id="MobiDB-lite"/>
    </source>
</evidence>
<dbReference type="GO" id="GO:0009052">
    <property type="term" value="P:pentose-phosphate shunt, non-oxidative branch"/>
    <property type="evidence" value="ECO:0007669"/>
    <property type="project" value="TreeGrafter"/>
</dbReference>
<dbReference type="InterPro" id="IPR036569">
    <property type="entry name" value="RpiB_LacA_LacB_sf"/>
</dbReference>
<accession>A0A0G1IWA1</accession>
<dbReference type="PANTHER" id="PTHR30345">
    <property type="entry name" value="RIBOSE-5-PHOSPHATE ISOMERASE B"/>
    <property type="match status" value="1"/>
</dbReference>
<dbReference type="GO" id="GO:0004751">
    <property type="term" value="F:ribose-5-phosphate isomerase activity"/>
    <property type="evidence" value="ECO:0007669"/>
    <property type="project" value="TreeGrafter"/>
</dbReference>
<dbReference type="PANTHER" id="PTHR30345:SF0">
    <property type="entry name" value="DNA DAMAGE-REPAIR_TOLERATION PROTEIN DRT102"/>
    <property type="match status" value="1"/>
</dbReference>
<evidence type="ECO:0000313" key="3">
    <source>
        <dbReference type="EMBL" id="KKT63666.1"/>
    </source>
</evidence>
<evidence type="ECO:0000256" key="1">
    <source>
        <dbReference type="ARBA" id="ARBA00008754"/>
    </source>
</evidence>
<dbReference type="PATRIC" id="fig|1618646.3.peg.461"/>
<dbReference type="SUPFAM" id="SSF89623">
    <property type="entry name" value="Ribose/Galactose isomerase RpiB/AlsB"/>
    <property type="match status" value="1"/>
</dbReference>
<feature type="region of interest" description="Disordered" evidence="2">
    <location>
        <begin position="157"/>
        <end position="180"/>
    </location>
</feature>
<dbReference type="Proteomes" id="UP000034652">
    <property type="component" value="Unassembled WGS sequence"/>
</dbReference>
<sequence>MAKVFLGRGQKTKIRDIKVIMKIYIGADHAGFELKETLKKFLLELGHEVEDKGAFKYEPEDDYPDFVFPVAEAVAEGSEQGQGAKVRGIVIGGSGQGEAMCANRVKGVRAAVYYGGDFEIVRLSRAHNNANVLALGARMMDDELAKKAVKLWLETPFDGGPASPDGGQGGRHERRISKLD</sequence>
<gene>
    <name evidence="3" type="ORF">UW57_C0005G0009</name>
</gene>
<dbReference type="NCBIfam" id="NF004051">
    <property type="entry name" value="PRK05571.1"/>
    <property type="match status" value="1"/>
</dbReference>
<comment type="similarity">
    <text evidence="1">Belongs to the LacAB/RpiB family.</text>
</comment>